<protein>
    <submittedName>
        <fullName evidence="2">Type II toxin-antitoxin system RelE/ParE family toxin</fullName>
    </submittedName>
</protein>
<dbReference type="EMBL" id="JADOGI010000043">
    <property type="protein sequence ID" value="MBF8187341.1"/>
    <property type="molecule type" value="Genomic_DNA"/>
</dbReference>
<gene>
    <name evidence="2" type="ORF">ITP53_16690</name>
</gene>
<feature type="compositionally biased region" description="Basic residues" evidence="1">
    <location>
        <begin position="15"/>
        <end position="33"/>
    </location>
</feature>
<comment type="caution">
    <text evidence="2">The sequence shown here is derived from an EMBL/GenBank/DDBJ whole genome shotgun (WGS) entry which is preliminary data.</text>
</comment>
<feature type="region of interest" description="Disordered" evidence="1">
    <location>
        <begin position="1"/>
        <end position="33"/>
    </location>
</feature>
<dbReference type="Pfam" id="PF05973">
    <property type="entry name" value="Gp49"/>
    <property type="match status" value="1"/>
</dbReference>
<name>A0A931F0P4_9ACTN</name>
<dbReference type="AlphaFoldDB" id="A0A931F0P4"/>
<sequence>MPRVARSPWAGLPHHSGRPACRRRRSSSRHHTRHGWNWGQLRRHLKDGSGRWVIAAGGKSSTRLAENGPALGRPLVGKVNGSCIANLKELRPRSTGRSALRLLFVFDPRRDAIVLVAADKIKASPRDPNRWYEEAIPHAERLYENYLKERAEGEGQNQ</sequence>
<dbReference type="RefSeq" id="WP_195896304.1">
    <property type="nucleotide sequence ID" value="NZ_JADOGI010000043.1"/>
</dbReference>
<evidence type="ECO:0000313" key="3">
    <source>
        <dbReference type="Proteomes" id="UP000605361"/>
    </source>
</evidence>
<reference evidence="2" key="1">
    <citation type="submission" date="2020-11" db="EMBL/GenBank/DDBJ databases">
        <title>Whole-genome analyses of Nonomuraea sp. K274.</title>
        <authorList>
            <person name="Veyisoglu A."/>
        </authorList>
    </citation>
    <scope>NUCLEOTIDE SEQUENCE</scope>
    <source>
        <strain evidence="2">K274</strain>
    </source>
</reference>
<keyword evidence="3" id="KW-1185">Reference proteome</keyword>
<dbReference type="Proteomes" id="UP000605361">
    <property type="component" value="Unassembled WGS sequence"/>
</dbReference>
<dbReference type="InterPro" id="IPR009241">
    <property type="entry name" value="HigB-like"/>
</dbReference>
<evidence type="ECO:0000313" key="2">
    <source>
        <dbReference type="EMBL" id="MBF8187341.1"/>
    </source>
</evidence>
<evidence type="ECO:0000256" key="1">
    <source>
        <dbReference type="SAM" id="MobiDB-lite"/>
    </source>
</evidence>
<accession>A0A931F0P4</accession>
<proteinExistence type="predicted"/>
<organism evidence="2 3">
    <name type="scientific">Nonomuraea cypriaca</name>
    <dbReference type="NCBI Taxonomy" id="1187855"/>
    <lineage>
        <taxon>Bacteria</taxon>
        <taxon>Bacillati</taxon>
        <taxon>Actinomycetota</taxon>
        <taxon>Actinomycetes</taxon>
        <taxon>Streptosporangiales</taxon>
        <taxon>Streptosporangiaceae</taxon>
        <taxon>Nonomuraea</taxon>
    </lineage>
</organism>